<dbReference type="Gene3D" id="1.25.40.20">
    <property type="entry name" value="Ankyrin repeat-containing domain"/>
    <property type="match status" value="1"/>
</dbReference>
<dbReference type="PANTHER" id="PTHR12544">
    <property type="entry name" value="GLUTAMINASE"/>
    <property type="match status" value="1"/>
</dbReference>
<dbReference type="RefSeq" id="XP_014247717.1">
    <property type="nucleotide sequence ID" value="XM_014392231.2"/>
</dbReference>
<dbReference type="GO" id="GO:0006543">
    <property type="term" value="P:L-glutamine catabolic process"/>
    <property type="evidence" value="ECO:0007669"/>
    <property type="project" value="TreeGrafter"/>
</dbReference>
<feature type="transmembrane region" description="Helical" evidence="6">
    <location>
        <begin position="213"/>
        <end position="236"/>
    </location>
</feature>
<proteinExistence type="inferred from homology"/>
<comment type="similarity">
    <text evidence="1">Belongs to the glutaminase family.</text>
</comment>
<dbReference type="Proteomes" id="UP000494040">
    <property type="component" value="Unassembled WGS sequence"/>
</dbReference>
<dbReference type="GO" id="GO:0006537">
    <property type="term" value="P:glutamate biosynthetic process"/>
    <property type="evidence" value="ECO:0007669"/>
    <property type="project" value="TreeGrafter"/>
</dbReference>
<dbReference type="InterPro" id="IPR002110">
    <property type="entry name" value="Ankyrin_rpt"/>
</dbReference>
<accession>A0A8I6RM30</accession>
<evidence type="ECO:0000256" key="5">
    <source>
        <dbReference type="ARBA" id="ARBA00049534"/>
    </source>
</evidence>
<keyword evidence="4" id="KW-0378">Hydrolase</keyword>
<dbReference type="SUPFAM" id="SSF56601">
    <property type="entry name" value="beta-lactamase/transpeptidase-like"/>
    <property type="match status" value="1"/>
</dbReference>
<comment type="subunit">
    <text evidence="2">Homotetramer.</text>
</comment>
<dbReference type="Pfam" id="PF04960">
    <property type="entry name" value="Glutaminase"/>
    <property type="match status" value="1"/>
</dbReference>
<keyword evidence="8" id="KW-1185">Reference proteome</keyword>
<dbReference type="AlphaFoldDB" id="A0A8I6RM30"/>
<keyword evidence="6" id="KW-1133">Transmembrane helix</keyword>
<dbReference type="OrthoDB" id="6612582at2759"/>
<reference evidence="7" key="1">
    <citation type="submission" date="2022-01" db="UniProtKB">
        <authorList>
            <consortium name="EnsemblMetazoa"/>
        </authorList>
    </citation>
    <scope>IDENTIFICATION</scope>
</reference>
<dbReference type="EC" id="3.5.1.2" evidence="3"/>
<evidence type="ECO:0000313" key="8">
    <source>
        <dbReference type="Proteomes" id="UP000494040"/>
    </source>
</evidence>
<comment type="catalytic activity">
    <reaction evidence="5">
        <text>L-glutamine + H2O = L-glutamate + NH4(+)</text>
        <dbReference type="Rhea" id="RHEA:15889"/>
        <dbReference type="ChEBI" id="CHEBI:15377"/>
        <dbReference type="ChEBI" id="CHEBI:28938"/>
        <dbReference type="ChEBI" id="CHEBI:29985"/>
        <dbReference type="ChEBI" id="CHEBI:58359"/>
        <dbReference type="EC" id="3.5.1.2"/>
    </reaction>
</comment>
<evidence type="ECO:0000256" key="2">
    <source>
        <dbReference type="ARBA" id="ARBA00011881"/>
    </source>
</evidence>
<keyword evidence="6" id="KW-0812">Transmembrane</keyword>
<dbReference type="PANTHER" id="PTHR12544:SF29">
    <property type="entry name" value="GLUTAMINASE"/>
    <property type="match status" value="1"/>
</dbReference>
<dbReference type="EnsemblMetazoa" id="XM_014392231.2">
    <property type="protein sequence ID" value="XP_014247717.1"/>
    <property type="gene ID" value="LOC106665650"/>
</dbReference>
<dbReference type="OMA" id="SINCALF"/>
<organism evidence="7 8">
    <name type="scientific">Cimex lectularius</name>
    <name type="common">Bed bug</name>
    <name type="synonym">Acanthia lectularia</name>
    <dbReference type="NCBI Taxonomy" id="79782"/>
    <lineage>
        <taxon>Eukaryota</taxon>
        <taxon>Metazoa</taxon>
        <taxon>Ecdysozoa</taxon>
        <taxon>Arthropoda</taxon>
        <taxon>Hexapoda</taxon>
        <taxon>Insecta</taxon>
        <taxon>Pterygota</taxon>
        <taxon>Neoptera</taxon>
        <taxon>Paraneoptera</taxon>
        <taxon>Hemiptera</taxon>
        <taxon>Heteroptera</taxon>
        <taxon>Panheteroptera</taxon>
        <taxon>Cimicomorpha</taxon>
        <taxon>Cimicidae</taxon>
        <taxon>Cimex</taxon>
    </lineage>
</organism>
<dbReference type="Gene3D" id="3.40.710.10">
    <property type="entry name" value="DD-peptidase/beta-lactamase superfamily"/>
    <property type="match status" value="1"/>
</dbReference>
<dbReference type="GO" id="GO:0004359">
    <property type="term" value="F:glutaminase activity"/>
    <property type="evidence" value="ECO:0007669"/>
    <property type="project" value="UniProtKB-EC"/>
</dbReference>
<dbReference type="SUPFAM" id="SSF48403">
    <property type="entry name" value="Ankyrin repeat"/>
    <property type="match status" value="1"/>
</dbReference>
<protein>
    <recommendedName>
        <fullName evidence="3">glutaminase</fullName>
        <ecNumber evidence="3">3.5.1.2</ecNumber>
    </recommendedName>
</protein>
<evidence type="ECO:0000256" key="4">
    <source>
        <dbReference type="ARBA" id="ARBA00022801"/>
    </source>
</evidence>
<dbReference type="Pfam" id="PF12796">
    <property type="entry name" value="Ank_2"/>
    <property type="match status" value="1"/>
</dbReference>
<evidence type="ECO:0000256" key="6">
    <source>
        <dbReference type="SAM" id="Phobius"/>
    </source>
</evidence>
<dbReference type="InterPro" id="IPR036770">
    <property type="entry name" value="Ankyrin_rpt-contain_sf"/>
</dbReference>
<dbReference type="InterPro" id="IPR012338">
    <property type="entry name" value="Beta-lactam/transpept-like"/>
</dbReference>
<evidence type="ECO:0000256" key="3">
    <source>
        <dbReference type="ARBA" id="ARBA00012918"/>
    </source>
</evidence>
<evidence type="ECO:0000256" key="1">
    <source>
        <dbReference type="ARBA" id="ARBA00011076"/>
    </source>
</evidence>
<dbReference type="InterPro" id="IPR015868">
    <property type="entry name" value="Glutaminase"/>
</dbReference>
<dbReference type="KEGG" id="clec:106665650"/>
<keyword evidence="6" id="KW-0472">Membrane</keyword>
<sequence length="545" mass="61014">MSKRSRQTKKELVTYCGEWVQVFDKFRDKDGKACLSQIFEEVRSQGIHPCQDPRFFTLFQSIKLQNGKCFPEAKIDFPTFEGLVKNHDLFGRALKKNLVIPDLEEFEKILRLIFLAQLVDNTGTEPKIYKTICNPSSKDSWGLAMFSIEGQKALFGDSDVYFTMQSCSWPLLYAFMLDTVGADEVHQYCSYEPTHASFVITDLTREGKPFNPLTLGGVLICCAIWQAIAFPTLAYAEKFEKFLCFLMEMSDGEKLNCNNLVVIDERERAFAVKAVLNVLLNEHCFPPGCDPVKILEFFFQINSIEVNAQKLALMAATLANDGIHPITGKQLILQDNNVNVLSVLQTCGIDHTKDNFLFEVGIPAITASTGAAIFIVPGFFAIACYSPQLENCDMSRRSLKFIKTLATFYNFHPFDNSLYLKTLGGSKQIATTCSINCALFNAATNGELDTVARLITAGTNPGMRDYMKRTILHVAASYGHTALCKFIVANCPNIIDARDIMGRMAIDDAITFEHSEIATFLKNWTELRKGGNEELMKTALVNNPT</sequence>
<evidence type="ECO:0000313" key="7">
    <source>
        <dbReference type="EnsemblMetazoa" id="XP_014247717.1"/>
    </source>
</evidence>
<dbReference type="GeneID" id="106665650"/>
<name>A0A8I6RM30_CIMLE</name>